<evidence type="ECO:0000313" key="4">
    <source>
        <dbReference type="Proteomes" id="UP000664859"/>
    </source>
</evidence>
<evidence type="ECO:0000313" key="3">
    <source>
        <dbReference type="EMBL" id="KAG5182723.1"/>
    </source>
</evidence>
<sequence>MQEEHGDGGRNAEQQRAFRHRHPAFWEPGPDKKAALGTRLHSTRKQFKLDGHRVDWSSRAQRLGRYPKLRIDPKLEKQLEYAVAHPESDVIEWSALVGAGLFQIGAYLAVLQALNSEQHIPPTGYDEEALVALAKQGGDAGGEAQQQLEEAKGDSLDAAPIGTTPLEHAAKAGQRHAQELLGLVRCLEPRRQCSTLLLLLLLPPSLSPRRRHTILQRMRVKRPPSPPGGAAGYAGEPPVEPWTWSIFPSTHSARWSEPGYIAALIQLFGACMFTMSVIVAFNGVLTPISDSYYAAWYVLDFTPQVIGSVCFIVSSYIWMVEVQENWWKPKLTTLGWHAAFWNLIGGIGFLLSAAFAFLDYPVECCQYYGTAVSTYWGAFAFLLGSYLQLVETLNPHRAPHARRLTLRALLNERARVREDSARLEGRGTDDAQHGS</sequence>
<feature type="transmembrane region" description="Helical" evidence="2">
    <location>
        <begin position="260"/>
        <end position="285"/>
    </location>
</feature>
<dbReference type="Proteomes" id="UP000664859">
    <property type="component" value="Unassembled WGS sequence"/>
</dbReference>
<organism evidence="3 4">
    <name type="scientific">Tribonema minus</name>
    <dbReference type="NCBI Taxonomy" id="303371"/>
    <lineage>
        <taxon>Eukaryota</taxon>
        <taxon>Sar</taxon>
        <taxon>Stramenopiles</taxon>
        <taxon>Ochrophyta</taxon>
        <taxon>PX clade</taxon>
        <taxon>Xanthophyceae</taxon>
        <taxon>Tribonematales</taxon>
        <taxon>Tribonemataceae</taxon>
        <taxon>Tribonema</taxon>
    </lineage>
</organism>
<feature type="transmembrane region" description="Helical" evidence="2">
    <location>
        <begin position="297"/>
        <end position="319"/>
    </location>
</feature>
<keyword evidence="2" id="KW-0812">Transmembrane</keyword>
<dbReference type="EMBL" id="JAFCMP010000224">
    <property type="protein sequence ID" value="KAG5182723.1"/>
    <property type="molecule type" value="Genomic_DNA"/>
</dbReference>
<evidence type="ECO:0000256" key="1">
    <source>
        <dbReference type="SAM" id="MobiDB-lite"/>
    </source>
</evidence>
<keyword evidence="4" id="KW-1185">Reference proteome</keyword>
<feature type="compositionally biased region" description="Basic and acidic residues" evidence="1">
    <location>
        <begin position="1"/>
        <end position="10"/>
    </location>
</feature>
<evidence type="ECO:0000256" key="2">
    <source>
        <dbReference type="SAM" id="Phobius"/>
    </source>
</evidence>
<feature type="region of interest" description="Disordered" evidence="1">
    <location>
        <begin position="1"/>
        <end position="33"/>
    </location>
</feature>
<name>A0A836CEZ2_9STRA</name>
<gene>
    <name evidence="3" type="ORF">JKP88DRAFT_348718</name>
</gene>
<feature type="transmembrane region" description="Helical" evidence="2">
    <location>
        <begin position="367"/>
        <end position="387"/>
    </location>
</feature>
<keyword evidence="2" id="KW-1133">Transmembrane helix</keyword>
<keyword evidence="2" id="KW-0472">Membrane</keyword>
<proteinExistence type="predicted"/>
<accession>A0A836CEZ2</accession>
<comment type="caution">
    <text evidence="3">The sequence shown here is derived from an EMBL/GenBank/DDBJ whole genome shotgun (WGS) entry which is preliminary data.</text>
</comment>
<feature type="transmembrane region" description="Helical" evidence="2">
    <location>
        <begin position="339"/>
        <end position="360"/>
    </location>
</feature>
<protein>
    <submittedName>
        <fullName evidence="3">Uncharacterized protein</fullName>
    </submittedName>
</protein>
<dbReference type="AlphaFoldDB" id="A0A836CEZ2"/>
<reference evidence="3" key="1">
    <citation type="submission" date="2021-02" db="EMBL/GenBank/DDBJ databases">
        <title>First Annotated Genome of the Yellow-green Alga Tribonema minus.</title>
        <authorList>
            <person name="Mahan K.M."/>
        </authorList>
    </citation>
    <scope>NUCLEOTIDE SEQUENCE</scope>
    <source>
        <strain evidence="3">UTEX B ZZ1240</strain>
    </source>
</reference>
<dbReference type="OrthoDB" id="2603at2759"/>